<dbReference type="PANTHER" id="PTHR42747">
    <property type="entry name" value="NITRONATE MONOOXYGENASE-RELATED"/>
    <property type="match status" value="1"/>
</dbReference>
<keyword evidence="4" id="KW-0285">Flavoprotein</keyword>
<dbReference type="Proteomes" id="UP000476411">
    <property type="component" value="Chromosome"/>
</dbReference>
<reference evidence="12 13" key="1">
    <citation type="submission" date="2020-01" db="EMBL/GenBank/DDBJ databases">
        <title>Complete genome sequence of Chitinophaga sp. H33E-04 isolated from quinoa roots.</title>
        <authorList>
            <person name="Weon H.-Y."/>
            <person name="Lee S.A."/>
        </authorList>
    </citation>
    <scope>NUCLEOTIDE SEQUENCE [LARGE SCALE GENOMIC DNA]</scope>
    <source>
        <strain evidence="12 13">H33E-04</strain>
    </source>
</reference>
<dbReference type="KEGG" id="chih:GWR21_11455"/>
<evidence type="ECO:0000256" key="8">
    <source>
        <dbReference type="ARBA" id="ARBA00023033"/>
    </source>
</evidence>
<dbReference type="RefSeq" id="WP_162331886.1">
    <property type="nucleotide sequence ID" value="NZ_CP048113.1"/>
</dbReference>
<keyword evidence="3" id="KW-0216">Detoxification</keyword>
<accession>A0A6B9ZFS8</accession>
<keyword evidence="7" id="KW-0560">Oxidoreductase</keyword>
<dbReference type="InterPro" id="IPR004136">
    <property type="entry name" value="NMO"/>
</dbReference>
<evidence type="ECO:0000256" key="4">
    <source>
        <dbReference type="ARBA" id="ARBA00022630"/>
    </source>
</evidence>
<dbReference type="EMBL" id="CP048113">
    <property type="protein sequence ID" value="QHS60194.1"/>
    <property type="molecule type" value="Genomic_DNA"/>
</dbReference>
<gene>
    <name evidence="12" type="ORF">GWR21_11455</name>
</gene>
<proteinExistence type="inferred from homology"/>
<name>A0A6B9ZFS8_9BACT</name>
<evidence type="ECO:0000256" key="3">
    <source>
        <dbReference type="ARBA" id="ARBA00022575"/>
    </source>
</evidence>
<evidence type="ECO:0000313" key="12">
    <source>
        <dbReference type="EMBL" id="QHS60194.1"/>
    </source>
</evidence>
<dbReference type="FunFam" id="3.20.20.70:FF:000154">
    <property type="entry name" value="Probable nitronate monooxygenase"/>
    <property type="match status" value="1"/>
</dbReference>
<comment type="similarity">
    <text evidence="2">Belongs to the nitronate monooxygenase family. NMO class I subfamily.</text>
</comment>
<evidence type="ECO:0000256" key="5">
    <source>
        <dbReference type="ARBA" id="ARBA00022643"/>
    </source>
</evidence>
<evidence type="ECO:0000256" key="9">
    <source>
        <dbReference type="ARBA" id="ARBA00031155"/>
    </source>
</evidence>
<dbReference type="Pfam" id="PF03060">
    <property type="entry name" value="NMO"/>
    <property type="match status" value="1"/>
</dbReference>
<keyword evidence="13" id="KW-1185">Reference proteome</keyword>
<keyword evidence="8 12" id="KW-0503">Monooxygenase</keyword>
<protein>
    <recommendedName>
        <fullName evidence="11">Nitronate monooxygenase</fullName>
    </recommendedName>
    <alternativeName>
        <fullName evidence="9">Propionate 3-nitronate monooxygenase</fullName>
    </alternativeName>
</protein>
<dbReference type="InterPro" id="IPR013785">
    <property type="entry name" value="Aldolase_TIM"/>
</dbReference>
<evidence type="ECO:0000256" key="6">
    <source>
        <dbReference type="ARBA" id="ARBA00022741"/>
    </source>
</evidence>
<dbReference type="GO" id="GO:0018580">
    <property type="term" value="F:nitronate monooxygenase activity"/>
    <property type="evidence" value="ECO:0007669"/>
    <property type="project" value="InterPro"/>
</dbReference>
<keyword evidence="5" id="KW-0288">FMN</keyword>
<evidence type="ECO:0000256" key="7">
    <source>
        <dbReference type="ARBA" id="ARBA00023002"/>
    </source>
</evidence>
<organism evidence="12 13">
    <name type="scientific">Chitinophaga agri</name>
    <dbReference type="NCBI Taxonomy" id="2703787"/>
    <lineage>
        <taxon>Bacteria</taxon>
        <taxon>Pseudomonadati</taxon>
        <taxon>Bacteroidota</taxon>
        <taxon>Chitinophagia</taxon>
        <taxon>Chitinophagales</taxon>
        <taxon>Chitinophagaceae</taxon>
        <taxon>Chitinophaga</taxon>
    </lineage>
</organism>
<dbReference type="PANTHER" id="PTHR42747:SF3">
    <property type="entry name" value="NITRONATE MONOOXYGENASE-RELATED"/>
    <property type="match status" value="1"/>
</dbReference>
<comment type="cofactor">
    <cofactor evidence="1">
        <name>FMN</name>
        <dbReference type="ChEBI" id="CHEBI:58210"/>
    </cofactor>
</comment>
<dbReference type="AlphaFoldDB" id="A0A6B9ZFS8"/>
<keyword evidence="6" id="KW-0547">Nucleotide-binding</keyword>
<comment type="catalytic activity">
    <reaction evidence="10">
        <text>3 propionate 3-nitronate + 3 O2 + H2O = 3 3-oxopropanoate + 2 nitrate + nitrite + H2O2 + 3 H(+)</text>
        <dbReference type="Rhea" id="RHEA:57332"/>
        <dbReference type="ChEBI" id="CHEBI:15377"/>
        <dbReference type="ChEBI" id="CHEBI:15378"/>
        <dbReference type="ChEBI" id="CHEBI:15379"/>
        <dbReference type="ChEBI" id="CHEBI:16240"/>
        <dbReference type="ChEBI" id="CHEBI:16301"/>
        <dbReference type="ChEBI" id="CHEBI:17632"/>
        <dbReference type="ChEBI" id="CHEBI:33190"/>
        <dbReference type="ChEBI" id="CHEBI:136067"/>
    </reaction>
</comment>
<evidence type="ECO:0000256" key="11">
    <source>
        <dbReference type="ARBA" id="ARBA00067136"/>
    </source>
</evidence>
<evidence type="ECO:0000256" key="1">
    <source>
        <dbReference type="ARBA" id="ARBA00001917"/>
    </source>
</evidence>
<sequence length="352" mass="37803">MEWKNELTAQLKIDYPIIQAPMLGITTPEMVAAVSQNGGLGSLPIGGLSPERTRELIRKTKSFTSKPFAVNLFTNGVPEYSHADAEAMQDFLETFARDNQLVFDRLSLDALRFYNYKEQLSVLIEEAITIVSFTFGIPDAESMTALKQQGIILVGTATSVQEAVLVQQAGADAVAAQGIEAGGHRGSFLEEAPLPMVGTFVLVPEIAAHVDIPVIAAGGIKSGRTIRAAFQLGAQAVQIGTAFIASHESMAIPSYKTALPKAQVTDSALTRAFSGRWARGIRNQFMEAVEASGLRIPPYPIQHIITAGLRAKAQQADRKEFTNMWAGQASAGAENRSSADILLQFIAQTEGV</sequence>
<evidence type="ECO:0000256" key="2">
    <source>
        <dbReference type="ARBA" id="ARBA00009881"/>
    </source>
</evidence>
<evidence type="ECO:0000256" key="10">
    <source>
        <dbReference type="ARBA" id="ARBA00049401"/>
    </source>
</evidence>
<dbReference type="CDD" id="cd04730">
    <property type="entry name" value="NPD_like"/>
    <property type="match status" value="1"/>
</dbReference>
<dbReference type="Gene3D" id="3.20.20.70">
    <property type="entry name" value="Aldolase class I"/>
    <property type="match status" value="1"/>
</dbReference>
<dbReference type="SUPFAM" id="SSF51412">
    <property type="entry name" value="Inosine monophosphate dehydrogenase (IMPDH)"/>
    <property type="match status" value="1"/>
</dbReference>
<dbReference type="GO" id="GO:0000166">
    <property type="term" value="F:nucleotide binding"/>
    <property type="evidence" value="ECO:0007669"/>
    <property type="project" value="UniProtKB-KW"/>
</dbReference>
<dbReference type="GO" id="GO:0009636">
    <property type="term" value="P:response to toxic substance"/>
    <property type="evidence" value="ECO:0007669"/>
    <property type="project" value="UniProtKB-KW"/>
</dbReference>
<evidence type="ECO:0000313" key="13">
    <source>
        <dbReference type="Proteomes" id="UP000476411"/>
    </source>
</evidence>